<feature type="domain" description="Replicative helicase loading/DNA remodeling protein DnaB N-terminal winged helix" evidence="4">
    <location>
        <begin position="7"/>
        <end position="244"/>
    </location>
</feature>
<gene>
    <name evidence="5" type="ORF">BN52_02275</name>
    <name evidence="6" type="ORF">FC38_GL000307</name>
</gene>
<name>I7LFX6_9LACO</name>
<protein>
    <submittedName>
        <fullName evidence="5">Replicative DNA helicase DnaB</fullName>
    </submittedName>
</protein>
<dbReference type="EMBL" id="CAKC01000048">
    <property type="protein sequence ID" value="CCI87078.1"/>
    <property type="molecule type" value="Genomic_DNA"/>
</dbReference>
<comment type="caution">
    <text evidence="5">The sequence shown here is derived from an EMBL/GenBank/DDBJ whole genome shotgun (WGS) entry which is preliminary data.</text>
</comment>
<evidence type="ECO:0000256" key="1">
    <source>
        <dbReference type="ARBA" id="ARBA00093462"/>
    </source>
</evidence>
<dbReference type="Proteomes" id="UP000009326">
    <property type="component" value="Unassembled WGS sequence"/>
</dbReference>
<dbReference type="Proteomes" id="UP000051521">
    <property type="component" value="Unassembled WGS sequence"/>
</dbReference>
<dbReference type="OrthoDB" id="2082007at2"/>
<keyword evidence="5" id="KW-0347">Helicase</keyword>
<feature type="domain" description="DnaB/C C-terminal" evidence="3">
    <location>
        <begin position="318"/>
        <end position="387"/>
    </location>
</feature>
<dbReference type="RefSeq" id="WP_008473200.1">
    <property type="nucleotide sequence ID" value="NZ_AYZO01000011.1"/>
</dbReference>
<reference evidence="5 7" key="1">
    <citation type="submission" date="2012-06" db="EMBL/GenBank/DDBJ databases">
        <title>Draft genome sequence of Lactobacillus gigeriorum CRBIP 24.85T, isolated from chicken crop.</title>
        <authorList>
            <person name="Cousin S."/>
            <person name="Ma L."/>
            <person name="Creno S."/>
            <person name="Clermont D."/>
            <person name="Loux V."/>
            <person name="Bizet C."/>
            <person name="Bouchier C."/>
        </authorList>
    </citation>
    <scope>NUCLEOTIDE SEQUENCE [LARGE SCALE GENOMIC DNA]</scope>
    <source>
        <strain evidence="7">CRBIP 24.85T</strain>
        <strain evidence="5">Type strain: CRBIP 24.85</strain>
    </source>
</reference>
<sequence length="446" mass="50477">MFETADPKQKFFVANGIKIYPDSLQILTRLYQPLIGAVGVSLYQTLIYNYNPQMILSDSRGLYFLQEQMDCSLKAIFNSLHKLEAVGLVKTSLIENEVSKIIVFELLKVPTAKEFFATSLLTSLLREKVGQSAFAELSNFFASKAKMHKKMIQTGQDISASFFDVFRLPDAEAITPSAEVQAAAAANQVADVGPAQINEKTNIDWDFMRDRLRAYQISPSEVDHKKAEIISLMQIYGLNEQEFIDEALPTFHGSSELNLREISRVIAENYRSVQKRKEVKQKLAQNRKQPVTVKLSDQHQAILLEAKRKTPAEFLYYLKTRKGGFTTASENRVLNNLVNRGLPVDLINVLAYVCLEYDTVLTASLAEKIANDWLQNNIATPEQALAYVESRSKRPSRPNYTRSHGRRKENATDWSKNQPRVDPNVDLNSLNALFNDLDDQNNSQGK</sequence>
<evidence type="ECO:0000313" key="5">
    <source>
        <dbReference type="EMBL" id="CCI87078.1"/>
    </source>
</evidence>
<keyword evidence="5" id="KW-0547">Nucleotide-binding</keyword>
<dbReference type="Pfam" id="PF25888">
    <property type="entry name" value="WHD_DnaB"/>
    <property type="match status" value="1"/>
</dbReference>
<proteinExistence type="inferred from homology"/>
<keyword evidence="5" id="KW-0378">Hydrolase</keyword>
<evidence type="ECO:0000256" key="2">
    <source>
        <dbReference type="SAM" id="MobiDB-lite"/>
    </source>
</evidence>
<keyword evidence="8" id="KW-1185">Reference proteome</keyword>
<feature type="region of interest" description="Disordered" evidence="2">
    <location>
        <begin position="389"/>
        <end position="425"/>
    </location>
</feature>
<dbReference type="EMBL" id="AYZO01000011">
    <property type="protein sequence ID" value="KRN12832.1"/>
    <property type="molecule type" value="Genomic_DNA"/>
</dbReference>
<evidence type="ECO:0000313" key="8">
    <source>
        <dbReference type="Proteomes" id="UP000051521"/>
    </source>
</evidence>
<evidence type="ECO:0000259" key="4">
    <source>
        <dbReference type="Pfam" id="PF25888"/>
    </source>
</evidence>
<dbReference type="PATRIC" id="fig|1423751.3.peg.323"/>
<reference evidence="6 8" key="2">
    <citation type="journal article" date="2015" name="Genome Announc.">
        <title>Expanding the biotechnology potential of lactobacilli through comparative genomics of 213 strains and associated genera.</title>
        <authorList>
            <person name="Sun Z."/>
            <person name="Harris H.M."/>
            <person name="McCann A."/>
            <person name="Guo C."/>
            <person name="Argimon S."/>
            <person name="Zhang W."/>
            <person name="Yang X."/>
            <person name="Jeffery I.B."/>
            <person name="Cooney J.C."/>
            <person name="Kagawa T.F."/>
            <person name="Liu W."/>
            <person name="Song Y."/>
            <person name="Salvetti E."/>
            <person name="Wrobel A."/>
            <person name="Rasinkangas P."/>
            <person name="Parkhill J."/>
            <person name="Rea M.C."/>
            <person name="O'Sullivan O."/>
            <person name="Ritari J."/>
            <person name="Douillard F.P."/>
            <person name="Paul Ross R."/>
            <person name="Yang R."/>
            <person name="Briner A.E."/>
            <person name="Felis G.E."/>
            <person name="de Vos W.M."/>
            <person name="Barrangou R."/>
            <person name="Klaenhammer T.R."/>
            <person name="Caufield P.W."/>
            <person name="Cui Y."/>
            <person name="Zhang H."/>
            <person name="O'Toole P.W."/>
        </authorList>
    </citation>
    <scope>NUCLEOTIDE SEQUENCE [LARGE SCALE GENOMIC DNA]</scope>
    <source>
        <strain evidence="6 8">DSM 23908</strain>
    </source>
</reference>
<dbReference type="InterPro" id="IPR006343">
    <property type="entry name" value="DnaB/C_C"/>
</dbReference>
<dbReference type="STRING" id="1423751.FC38_GL000307"/>
<dbReference type="AlphaFoldDB" id="I7LFX6"/>
<dbReference type="InterPro" id="IPR058660">
    <property type="entry name" value="WHD_DnaB"/>
</dbReference>
<dbReference type="Pfam" id="PF07261">
    <property type="entry name" value="DnaB_2"/>
    <property type="match status" value="1"/>
</dbReference>
<accession>I7LFX6</accession>
<comment type="similarity">
    <text evidence="1">Belongs to the DnaB/DnaD family.</text>
</comment>
<evidence type="ECO:0000313" key="7">
    <source>
        <dbReference type="Proteomes" id="UP000009326"/>
    </source>
</evidence>
<keyword evidence="5" id="KW-0067">ATP-binding</keyword>
<evidence type="ECO:0000259" key="3">
    <source>
        <dbReference type="Pfam" id="PF07261"/>
    </source>
</evidence>
<dbReference type="GO" id="GO:0004386">
    <property type="term" value="F:helicase activity"/>
    <property type="evidence" value="ECO:0007669"/>
    <property type="project" value="UniProtKB-KW"/>
</dbReference>
<organism evidence="5 7">
    <name type="scientific">Lactobacillus gigeriorum DSM 23908 = CRBIP 24.85</name>
    <dbReference type="NCBI Taxonomy" id="1423751"/>
    <lineage>
        <taxon>Bacteria</taxon>
        <taxon>Bacillati</taxon>
        <taxon>Bacillota</taxon>
        <taxon>Bacilli</taxon>
        <taxon>Lactobacillales</taxon>
        <taxon>Lactobacillaceae</taxon>
        <taxon>Lactobacillus</taxon>
    </lineage>
</organism>
<evidence type="ECO:0000313" key="6">
    <source>
        <dbReference type="EMBL" id="KRN12832.1"/>
    </source>
</evidence>